<dbReference type="GO" id="GO:0016301">
    <property type="term" value="F:kinase activity"/>
    <property type="evidence" value="ECO:0007669"/>
    <property type="project" value="UniProtKB-KW"/>
</dbReference>
<organism evidence="9 10">
    <name type="scientific">Thioflavicoccus mobilis 8321</name>
    <dbReference type="NCBI Taxonomy" id="765912"/>
    <lineage>
        <taxon>Bacteria</taxon>
        <taxon>Pseudomonadati</taxon>
        <taxon>Pseudomonadota</taxon>
        <taxon>Gammaproteobacteria</taxon>
        <taxon>Chromatiales</taxon>
        <taxon>Chromatiaceae</taxon>
        <taxon>Thioflavicoccus</taxon>
    </lineage>
</organism>
<dbReference type="SUPFAM" id="SSF55083">
    <property type="entry name" value="6-hydroxymethyl-7,8-dihydropterin pyrophosphokinase, HPPK"/>
    <property type="match status" value="1"/>
</dbReference>
<keyword evidence="10" id="KW-1185">Reference proteome</keyword>
<dbReference type="Proteomes" id="UP000010816">
    <property type="component" value="Chromosome"/>
</dbReference>
<dbReference type="EMBL" id="CP003051">
    <property type="protein sequence ID" value="AGA89409.1"/>
    <property type="molecule type" value="Genomic_DNA"/>
</dbReference>
<dbReference type="PATRIC" id="fig|765912.4.peg.546"/>
<name>L0GVS9_9GAMM</name>
<dbReference type="GO" id="GO:0046656">
    <property type="term" value="P:folic acid biosynthetic process"/>
    <property type="evidence" value="ECO:0007669"/>
    <property type="project" value="UniProtKB-KW"/>
</dbReference>
<dbReference type="EC" id="2.7.6.3" evidence="2"/>
<dbReference type="UniPathway" id="UPA00077">
    <property type="reaction ID" value="UER00155"/>
</dbReference>
<keyword evidence="7" id="KW-0289">Folate biosynthesis</keyword>
<protein>
    <recommendedName>
        <fullName evidence="2">2-amino-4-hydroxy-6-hydroxymethyldihydropteridine diphosphokinase</fullName>
        <ecNumber evidence="2">2.7.6.3</ecNumber>
    </recommendedName>
</protein>
<dbReference type="KEGG" id="tmb:Thimo_0560"/>
<dbReference type="NCBIfam" id="TIGR01498">
    <property type="entry name" value="folK"/>
    <property type="match status" value="1"/>
</dbReference>
<gene>
    <name evidence="9" type="ORF">Thimo_0560</name>
</gene>
<evidence type="ECO:0000256" key="2">
    <source>
        <dbReference type="ARBA" id="ARBA00013253"/>
    </source>
</evidence>
<evidence type="ECO:0000259" key="8">
    <source>
        <dbReference type="PROSITE" id="PS00794"/>
    </source>
</evidence>
<evidence type="ECO:0000256" key="5">
    <source>
        <dbReference type="ARBA" id="ARBA00022777"/>
    </source>
</evidence>
<dbReference type="InterPro" id="IPR035907">
    <property type="entry name" value="Hppk_sf"/>
</dbReference>
<dbReference type="PROSITE" id="PS00794">
    <property type="entry name" value="HPPK"/>
    <property type="match status" value="1"/>
</dbReference>
<comment type="pathway">
    <text evidence="1">Cofactor biosynthesis; tetrahydrofolate biosynthesis; 2-amino-4-hydroxy-6-hydroxymethyl-7,8-dihydropteridine diphosphate from 7,8-dihydroneopterin triphosphate: step 4/4.</text>
</comment>
<dbReference type="GO" id="GO:0046654">
    <property type="term" value="P:tetrahydrofolate biosynthetic process"/>
    <property type="evidence" value="ECO:0007669"/>
    <property type="project" value="UniProtKB-UniPathway"/>
</dbReference>
<proteinExistence type="predicted"/>
<evidence type="ECO:0000313" key="10">
    <source>
        <dbReference type="Proteomes" id="UP000010816"/>
    </source>
</evidence>
<accession>L0GVS9</accession>
<sequence>MPWVWISLGSNLEREASLRGAVRRLRSGAGDLVLSSVYESAAVGAAGPPFYNLVAGFETDLGVAALNAWLRDIETAFGRERGADKNAPRTLDLDLLTYGDRVGVIDGYVLPRDDILQYAFVLAPLAEVAPNQRHPLDGRSYAMLWDAFPQAEQPLARLPFRFD</sequence>
<dbReference type="RefSeq" id="WP_015279556.1">
    <property type="nucleotide sequence ID" value="NC_019940.1"/>
</dbReference>
<dbReference type="OrthoDB" id="9790168at2"/>
<dbReference type="PANTHER" id="PTHR43071">
    <property type="entry name" value="2-AMINO-4-HYDROXY-6-HYDROXYMETHYLDIHYDROPTERIDINE PYROPHOSPHOKINASE"/>
    <property type="match status" value="1"/>
</dbReference>
<dbReference type="HOGENOM" id="CLU_097916_2_2_6"/>
<evidence type="ECO:0000256" key="7">
    <source>
        <dbReference type="ARBA" id="ARBA00022909"/>
    </source>
</evidence>
<dbReference type="Gene3D" id="3.30.70.560">
    <property type="entry name" value="7,8-Dihydro-6-hydroxymethylpterin-pyrophosphokinase HPPK"/>
    <property type="match status" value="1"/>
</dbReference>
<evidence type="ECO:0000256" key="3">
    <source>
        <dbReference type="ARBA" id="ARBA00022679"/>
    </source>
</evidence>
<keyword evidence="3" id="KW-0808">Transferase</keyword>
<feature type="domain" description="7,8-dihydro-6-hydroxymethylpterin-pyrophosphokinase" evidence="8">
    <location>
        <begin position="85"/>
        <end position="96"/>
    </location>
</feature>
<dbReference type="GO" id="GO:0005524">
    <property type="term" value="F:ATP binding"/>
    <property type="evidence" value="ECO:0007669"/>
    <property type="project" value="UniProtKB-KW"/>
</dbReference>
<dbReference type="AlphaFoldDB" id="L0GVS9"/>
<reference evidence="9 10" key="1">
    <citation type="submission" date="2011-09" db="EMBL/GenBank/DDBJ databases">
        <title>Complete sequence of chromosome of Thioflavicoccus mobilis 8321.</title>
        <authorList>
            <consortium name="US DOE Joint Genome Institute"/>
            <person name="Lucas S."/>
            <person name="Han J."/>
            <person name="Lapidus A."/>
            <person name="Cheng J.-F."/>
            <person name="Goodwin L."/>
            <person name="Pitluck S."/>
            <person name="Peters L."/>
            <person name="Ovchinnikova G."/>
            <person name="Lu M."/>
            <person name="Detter J.C."/>
            <person name="Han C."/>
            <person name="Tapia R."/>
            <person name="Land M."/>
            <person name="Hauser L."/>
            <person name="Kyrpides N."/>
            <person name="Ivanova N."/>
            <person name="Pagani I."/>
            <person name="Vogl K."/>
            <person name="Liu Z."/>
            <person name="Imhoff J."/>
            <person name="Thiel V."/>
            <person name="Frigaard N.-U."/>
            <person name="Bryant D."/>
            <person name="Woyke T."/>
        </authorList>
    </citation>
    <scope>NUCLEOTIDE SEQUENCE [LARGE SCALE GENOMIC DNA]</scope>
    <source>
        <strain evidence="9 10">8321</strain>
    </source>
</reference>
<evidence type="ECO:0000313" key="9">
    <source>
        <dbReference type="EMBL" id="AGA89409.1"/>
    </source>
</evidence>
<dbReference type="CDD" id="cd00483">
    <property type="entry name" value="HPPK"/>
    <property type="match status" value="1"/>
</dbReference>
<dbReference type="STRING" id="765912.Thimo_0560"/>
<evidence type="ECO:0000256" key="6">
    <source>
        <dbReference type="ARBA" id="ARBA00022840"/>
    </source>
</evidence>
<dbReference type="InterPro" id="IPR000550">
    <property type="entry name" value="Hppk"/>
</dbReference>
<evidence type="ECO:0000256" key="1">
    <source>
        <dbReference type="ARBA" id="ARBA00005051"/>
    </source>
</evidence>
<keyword evidence="6" id="KW-0067">ATP-binding</keyword>
<dbReference type="GO" id="GO:0003848">
    <property type="term" value="F:2-amino-4-hydroxy-6-hydroxymethyldihydropteridine diphosphokinase activity"/>
    <property type="evidence" value="ECO:0007669"/>
    <property type="project" value="UniProtKB-EC"/>
</dbReference>
<dbReference type="PANTHER" id="PTHR43071:SF2">
    <property type="entry name" value="2-AMINO-4-HYDROXY-6-HYDROXYMETHYLDIHYDROPTERIDINE PYROPHOSPHOKINASE"/>
    <property type="match status" value="1"/>
</dbReference>
<keyword evidence="5 9" id="KW-0418">Kinase</keyword>
<dbReference type="eggNOG" id="COG0801">
    <property type="taxonomic scope" value="Bacteria"/>
</dbReference>
<keyword evidence="4" id="KW-0547">Nucleotide-binding</keyword>
<evidence type="ECO:0000256" key="4">
    <source>
        <dbReference type="ARBA" id="ARBA00022741"/>
    </source>
</evidence>
<dbReference type="Pfam" id="PF01288">
    <property type="entry name" value="HPPK"/>
    <property type="match status" value="1"/>
</dbReference>